<name>A0A3P6S6S5_CYLGO</name>
<feature type="compositionally biased region" description="Basic and acidic residues" evidence="1">
    <location>
        <begin position="63"/>
        <end position="72"/>
    </location>
</feature>
<dbReference type="Proteomes" id="UP000271889">
    <property type="component" value="Unassembled WGS sequence"/>
</dbReference>
<feature type="region of interest" description="Disordered" evidence="1">
    <location>
        <begin position="63"/>
        <end position="105"/>
    </location>
</feature>
<evidence type="ECO:0000313" key="2">
    <source>
        <dbReference type="EMBL" id="VDK70056.1"/>
    </source>
</evidence>
<proteinExistence type="predicted"/>
<keyword evidence="3" id="KW-1185">Reference proteome</keyword>
<dbReference type="AlphaFoldDB" id="A0A3P6S6S5"/>
<organism evidence="2 3">
    <name type="scientific">Cylicostephanus goldi</name>
    <name type="common">Nematode worm</name>
    <dbReference type="NCBI Taxonomy" id="71465"/>
    <lineage>
        <taxon>Eukaryota</taxon>
        <taxon>Metazoa</taxon>
        <taxon>Ecdysozoa</taxon>
        <taxon>Nematoda</taxon>
        <taxon>Chromadorea</taxon>
        <taxon>Rhabditida</taxon>
        <taxon>Rhabditina</taxon>
        <taxon>Rhabditomorpha</taxon>
        <taxon>Strongyloidea</taxon>
        <taxon>Strongylidae</taxon>
        <taxon>Cylicostephanus</taxon>
    </lineage>
</organism>
<gene>
    <name evidence="2" type="ORF">CGOC_LOCUS6577</name>
</gene>
<dbReference type="OrthoDB" id="5857624at2759"/>
<evidence type="ECO:0000313" key="3">
    <source>
        <dbReference type="Proteomes" id="UP000271889"/>
    </source>
</evidence>
<sequence length="141" mass="15617">MPFTQEQLQYRNWLKSFVLEYKEPEQPPSTIVCNTFLAPSVDLAKCALQQYIMSLPRSSRPLEIVDPRDLERMSTTTSETSQSHDNVSETTCTSSSASDDAGPVVEAPIDGLSALTLSEKSETESSEVGLQTVFFLYSEVV</sequence>
<protein>
    <submittedName>
        <fullName evidence="2">Uncharacterized protein</fullName>
    </submittedName>
</protein>
<evidence type="ECO:0000256" key="1">
    <source>
        <dbReference type="SAM" id="MobiDB-lite"/>
    </source>
</evidence>
<accession>A0A3P6S6S5</accession>
<reference evidence="2 3" key="1">
    <citation type="submission" date="2018-11" db="EMBL/GenBank/DDBJ databases">
        <authorList>
            <consortium name="Pathogen Informatics"/>
        </authorList>
    </citation>
    <scope>NUCLEOTIDE SEQUENCE [LARGE SCALE GENOMIC DNA]</scope>
</reference>
<feature type="compositionally biased region" description="Polar residues" evidence="1">
    <location>
        <begin position="73"/>
        <end position="93"/>
    </location>
</feature>
<dbReference type="EMBL" id="UYRV01021683">
    <property type="protein sequence ID" value="VDK70056.1"/>
    <property type="molecule type" value="Genomic_DNA"/>
</dbReference>